<organism evidence="3 4">
    <name type="scientific">Microbulbifer harenosus</name>
    <dbReference type="NCBI Taxonomy" id="2576840"/>
    <lineage>
        <taxon>Bacteria</taxon>
        <taxon>Pseudomonadati</taxon>
        <taxon>Pseudomonadota</taxon>
        <taxon>Gammaproteobacteria</taxon>
        <taxon>Cellvibrionales</taxon>
        <taxon>Microbulbiferaceae</taxon>
        <taxon>Microbulbifer</taxon>
    </lineage>
</organism>
<accession>A0ABY2UGY5</accession>
<protein>
    <recommendedName>
        <fullName evidence="5">Hydroxymethylglutaryl-CoA reductase (NADPH)</fullName>
    </recommendedName>
</protein>
<dbReference type="Gene3D" id="3.30.70.420">
    <property type="entry name" value="Hydroxymethylglutaryl-CoA reductase, class I/II, NAD/NADP-binding domain"/>
    <property type="match status" value="1"/>
</dbReference>
<evidence type="ECO:0000256" key="1">
    <source>
        <dbReference type="ARBA" id="ARBA00007661"/>
    </source>
</evidence>
<dbReference type="SUPFAM" id="SSF55035">
    <property type="entry name" value="NAD-binding domain of HMG-CoA reductase"/>
    <property type="match status" value="1"/>
</dbReference>
<evidence type="ECO:0000313" key="4">
    <source>
        <dbReference type="Proteomes" id="UP000306791"/>
    </source>
</evidence>
<keyword evidence="2" id="KW-0560">Oxidoreductase</keyword>
<keyword evidence="4" id="KW-1185">Reference proteome</keyword>
<evidence type="ECO:0000313" key="3">
    <source>
        <dbReference type="EMBL" id="TLM74301.1"/>
    </source>
</evidence>
<dbReference type="PROSITE" id="PS00318">
    <property type="entry name" value="HMG_COA_REDUCTASE_2"/>
    <property type="match status" value="1"/>
</dbReference>
<evidence type="ECO:0000256" key="2">
    <source>
        <dbReference type="ARBA" id="ARBA00023002"/>
    </source>
</evidence>
<dbReference type="SUPFAM" id="SSF56542">
    <property type="entry name" value="Substrate-binding domain of HMG-CoA reductase"/>
    <property type="match status" value="1"/>
</dbReference>
<dbReference type="PROSITE" id="PS50065">
    <property type="entry name" value="HMG_COA_REDUCTASE_4"/>
    <property type="match status" value="1"/>
</dbReference>
<comment type="similarity">
    <text evidence="1">Belongs to the HMG-CoA reductase family.</text>
</comment>
<proteinExistence type="inferred from homology"/>
<comment type="caution">
    <text evidence="3">The sequence shown here is derived from an EMBL/GenBank/DDBJ whole genome shotgun (WGS) entry which is preliminary data.</text>
</comment>
<dbReference type="EMBL" id="VANI01000022">
    <property type="protein sequence ID" value="TLM74301.1"/>
    <property type="molecule type" value="Genomic_DNA"/>
</dbReference>
<evidence type="ECO:0008006" key="5">
    <source>
        <dbReference type="Google" id="ProtNLM"/>
    </source>
</evidence>
<name>A0ABY2UGY5_9GAMM</name>
<dbReference type="PRINTS" id="PR00071">
    <property type="entry name" value="HMGCOARDTASE"/>
</dbReference>
<dbReference type="Gene3D" id="3.90.770.10">
    <property type="entry name" value="3-hydroxy-3-methylglutaryl-coenzyme A Reductase, Chain A, domain 2"/>
    <property type="match status" value="1"/>
</dbReference>
<dbReference type="Pfam" id="PF00368">
    <property type="entry name" value="HMG-CoA_red"/>
    <property type="match status" value="1"/>
</dbReference>
<dbReference type="InterPro" id="IPR009023">
    <property type="entry name" value="HMG_CoA_Rdtase_NAD(P)-bd_sf"/>
</dbReference>
<dbReference type="PANTHER" id="PTHR10572">
    <property type="entry name" value="3-HYDROXY-3-METHYLGLUTARYL-COENZYME A REDUCTASE"/>
    <property type="match status" value="1"/>
</dbReference>
<dbReference type="InterPro" id="IPR023076">
    <property type="entry name" value="HMG_CoA_Rdtase_CS"/>
</dbReference>
<dbReference type="PANTHER" id="PTHR10572:SF24">
    <property type="entry name" value="3-HYDROXY-3-METHYLGLUTARYL-COENZYME A REDUCTASE"/>
    <property type="match status" value="1"/>
</dbReference>
<dbReference type="InterPro" id="IPR023074">
    <property type="entry name" value="HMG_CoA_Rdtase_cat_sf"/>
</dbReference>
<reference evidence="3 4" key="1">
    <citation type="submission" date="2019-05" db="EMBL/GenBank/DDBJ databases">
        <title>Microbulbifer harenosus sp. nov., an alginate-degrading bacterium isolated from coastal sand.</title>
        <authorList>
            <person name="Huang H."/>
            <person name="Mo K."/>
            <person name="Bao S."/>
        </authorList>
    </citation>
    <scope>NUCLEOTIDE SEQUENCE [LARGE SCALE GENOMIC DNA]</scope>
    <source>
        <strain evidence="3 4">HB161719</strain>
    </source>
</reference>
<gene>
    <name evidence="3" type="ORF">FDY93_17720</name>
</gene>
<dbReference type="Proteomes" id="UP000306791">
    <property type="component" value="Unassembled WGS sequence"/>
</dbReference>
<sequence>MIMKRHAFLQREGIRSRRDRSACSFCSKKQKYLWWRWAAAQRCVRWVEEHTAEIREQALRASRHAELVALEPSVLGRTVHLTFEYTCGDASGQNMVTACTWSACQYIRAQLAQSTLMPLKSFAIETGHSGDKRVTGLTLSRGRGIRVTAECVLPAQVLRDELKVEPAALDKYFRLLSSSEAAAGSVGCCINIANSIAGVFIATGQDIACVHESSVGIFHLELQADSSIYASITLPCLVVGTVGGGTGVPQQNECLQMFGCAGAGKVMRFAECIAAYCMGLELSTMSALASDQFAQAHERMGRNRPQ</sequence>
<dbReference type="InterPro" id="IPR009029">
    <property type="entry name" value="HMG_CoA_Rdtase_sub-bd_dom_sf"/>
</dbReference>
<dbReference type="InterPro" id="IPR002202">
    <property type="entry name" value="HMG_CoA_Rdtase"/>
</dbReference>